<accession>A0A7J9H7I4</accession>
<sequence>MENELAELSLHEAEKEILQVFPHSECNPFSSYEMHDGESLASDKRDSDLKSRG</sequence>
<organism evidence="2 3">
    <name type="scientific">Gossypium harknessii</name>
    <dbReference type="NCBI Taxonomy" id="34285"/>
    <lineage>
        <taxon>Eukaryota</taxon>
        <taxon>Viridiplantae</taxon>
        <taxon>Streptophyta</taxon>
        <taxon>Embryophyta</taxon>
        <taxon>Tracheophyta</taxon>
        <taxon>Spermatophyta</taxon>
        <taxon>Magnoliopsida</taxon>
        <taxon>eudicotyledons</taxon>
        <taxon>Gunneridae</taxon>
        <taxon>Pentapetalae</taxon>
        <taxon>rosids</taxon>
        <taxon>malvids</taxon>
        <taxon>Malvales</taxon>
        <taxon>Malvaceae</taxon>
        <taxon>Malvoideae</taxon>
        <taxon>Gossypium</taxon>
    </lineage>
</organism>
<comment type="caution">
    <text evidence="2">The sequence shown here is derived from an EMBL/GenBank/DDBJ whole genome shotgun (WGS) entry which is preliminary data.</text>
</comment>
<dbReference type="AlphaFoldDB" id="A0A7J9H7I4"/>
<keyword evidence="3" id="KW-1185">Reference proteome</keyword>
<dbReference type="Proteomes" id="UP000593560">
    <property type="component" value="Unassembled WGS sequence"/>
</dbReference>
<reference evidence="2 3" key="1">
    <citation type="journal article" date="2019" name="Genome Biol. Evol.">
        <title>Insights into the evolution of the New World diploid cottons (Gossypium, subgenus Houzingenia) based on genome sequencing.</title>
        <authorList>
            <person name="Grover C.E."/>
            <person name="Arick M.A. 2nd"/>
            <person name="Thrash A."/>
            <person name="Conover J.L."/>
            <person name="Sanders W.S."/>
            <person name="Peterson D.G."/>
            <person name="Frelichowski J.E."/>
            <person name="Scheffler J.A."/>
            <person name="Scheffler B.E."/>
            <person name="Wendel J.F."/>
        </authorList>
    </citation>
    <scope>NUCLEOTIDE SEQUENCE [LARGE SCALE GENOMIC DNA]</scope>
    <source>
        <strain evidence="2">0</strain>
        <tissue evidence="2">Leaf</tissue>
    </source>
</reference>
<name>A0A7J9H7I4_9ROSI</name>
<evidence type="ECO:0000313" key="3">
    <source>
        <dbReference type="Proteomes" id="UP000593560"/>
    </source>
</evidence>
<feature type="region of interest" description="Disordered" evidence="1">
    <location>
        <begin position="28"/>
        <end position="53"/>
    </location>
</feature>
<feature type="compositionally biased region" description="Basic and acidic residues" evidence="1">
    <location>
        <begin position="33"/>
        <end position="53"/>
    </location>
</feature>
<gene>
    <name evidence="2" type="ORF">Gohar_004443</name>
</gene>
<proteinExistence type="predicted"/>
<evidence type="ECO:0000313" key="2">
    <source>
        <dbReference type="EMBL" id="MBA0804885.1"/>
    </source>
</evidence>
<evidence type="ECO:0000256" key="1">
    <source>
        <dbReference type="SAM" id="MobiDB-lite"/>
    </source>
</evidence>
<dbReference type="EMBL" id="JABFAD010000008">
    <property type="protein sequence ID" value="MBA0804885.1"/>
    <property type="molecule type" value="Genomic_DNA"/>
</dbReference>
<protein>
    <submittedName>
        <fullName evidence="2">Uncharacterized protein</fullName>
    </submittedName>
</protein>